<dbReference type="Gene3D" id="1.10.150.130">
    <property type="match status" value="1"/>
</dbReference>
<reference evidence="6 7" key="1">
    <citation type="submission" date="2024-09" db="EMBL/GenBank/DDBJ databases">
        <title>Laminarin stimulates single cell rates of sulfate reduction while oxygen inhibits transcriptomic activity in coastal marine sediment.</title>
        <authorList>
            <person name="Lindsay M."/>
            <person name="Orcutt B."/>
            <person name="Emerson D."/>
            <person name="Stepanauskas R."/>
            <person name="D'Angelo T."/>
        </authorList>
    </citation>
    <scope>NUCLEOTIDE SEQUENCE [LARGE SCALE GENOMIC DNA]</scope>
    <source>
        <strain evidence="6">SAG AM-311-K15</strain>
    </source>
</reference>
<dbReference type="Pfam" id="PF00589">
    <property type="entry name" value="Phage_integrase"/>
    <property type="match status" value="1"/>
</dbReference>
<dbReference type="InterPro" id="IPR002104">
    <property type="entry name" value="Integrase_catalytic"/>
</dbReference>
<evidence type="ECO:0000256" key="1">
    <source>
        <dbReference type="ARBA" id="ARBA00023125"/>
    </source>
</evidence>
<dbReference type="InterPro" id="IPR013762">
    <property type="entry name" value="Integrase-like_cat_sf"/>
</dbReference>
<evidence type="ECO:0000313" key="7">
    <source>
        <dbReference type="Proteomes" id="UP001594351"/>
    </source>
</evidence>
<dbReference type="PANTHER" id="PTHR30349:SF81">
    <property type="entry name" value="TYROSINE RECOMBINASE XERC"/>
    <property type="match status" value="1"/>
</dbReference>
<dbReference type="InterPro" id="IPR050090">
    <property type="entry name" value="Tyrosine_recombinase_XerCD"/>
</dbReference>
<feature type="non-terminal residue" evidence="6">
    <location>
        <position position="1"/>
    </location>
</feature>
<keyword evidence="7" id="KW-1185">Reference proteome</keyword>
<dbReference type="InterPro" id="IPR044068">
    <property type="entry name" value="CB"/>
</dbReference>
<comment type="caution">
    <text evidence="6">The sequence shown here is derived from an EMBL/GenBank/DDBJ whole genome shotgun (WGS) entry which is preliminary data.</text>
</comment>
<dbReference type="PROSITE" id="PS51898">
    <property type="entry name" value="TYR_RECOMBINASE"/>
    <property type="match status" value="1"/>
</dbReference>
<keyword evidence="2" id="KW-0233">DNA recombination</keyword>
<proteinExistence type="predicted"/>
<name>A0ABV6Z373_UNCC1</name>
<dbReference type="EMBL" id="JBHPBY010000384">
    <property type="protein sequence ID" value="MFC1852889.1"/>
    <property type="molecule type" value="Genomic_DNA"/>
</dbReference>
<dbReference type="PROSITE" id="PS51900">
    <property type="entry name" value="CB"/>
    <property type="match status" value="1"/>
</dbReference>
<dbReference type="InterPro" id="IPR010998">
    <property type="entry name" value="Integrase_recombinase_N"/>
</dbReference>
<feature type="domain" description="Core-binding (CB)" evidence="5">
    <location>
        <begin position="1"/>
        <end position="55"/>
    </location>
</feature>
<evidence type="ECO:0000256" key="2">
    <source>
        <dbReference type="ARBA" id="ARBA00023172"/>
    </source>
</evidence>
<feature type="domain" description="Tyr recombinase" evidence="4">
    <location>
        <begin position="79"/>
        <end position="225"/>
    </location>
</feature>
<evidence type="ECO:0000313" key="6">
    <source>
        <dbReference type="EMBL" id="MFC1852889.1"/>
    </source>
</evidence>
<keyword evidence="1 3" id="KW-0238">DNA-binding</keyword>
<accession>A0ABV6Z373</accession>
<dbReference type="Proteomes" id="UP001594351">
    <property type="component" value="Unassembled WGS sequence"/>
</dbReference>
<dbReference type="InterPro" id="IPR011010">
    <property type="entry name" value="DNA_brk_join_enz"/>
</dbReference>
<protein>
    <submittedName>
        <fullName evidence="6">Tyrosine-type recombinase/integrase</fullName>
    </submittedName>
</protein>
<dbReference type="Gene3D" id="1.10.443.10">
    <property type="entry name" value="Intergrase catalytic core"/>
    <property type="match status" value="1"/>
</dbReference>
<evidence type="ECO:0000259" key="5">
    <source>
        <dbReference type="PROSITE" id="PS51900"/>
    </source>
</evidence>
<evidence type="ECO:0000259" key="4">
    <source>
        <dbReference type="PROSITE" id="PS51898"/>
    </source>
</evidence>
<dbReference type="PANTHER" id="PTHR30349">
    <property type="entry name" value="PHAGE INTEGRASE-RELATED"/>
    <property type="match status" value="1"/>
</dbReference>
<sequence length="225" mass="25721">SLSFHFDFFPVMAVESITQSLVLGFLDYLEQTRGCTKRTRNTRLAAIRSLFAFIAREEPVLIVQCQSIRTIPLKRTEHKTIDYLEESEMQALLDTVDINSRTGIRDRALLMVLYNTGARVSEIVHLELADLRLTGAAQVKLHGKGNKERTCPIWPETVQAIETYLNERAPNEQSIQQVFLNANGDPITRFGIRHVTRKYGHQAKIKQPSLGGYRQLHFYLSVCFL</sequence>
<organism evidence="6 7">
    <name type="scientific">candidate division CSSED10-310 bacterium</name>
    <dbReference type="NCBI Taxonomy" id="2855610"/>
    <lineage>
        <taxon>Bacteria</taxon>
        <taxon>Bacteria division CSSED10-310</taxon>
    </lineage>
</organism>
<evidence type="ECO:0000256" key="3">
    <source>
        <dbReference type="PROSITE-ProRule" id="PRU01248"/>
    </source>
</evidence>
<gene>
    <name evidence="6" type="ORF">ACFL27_22040</name>
</gene>
<dbReference type="SUPFAM" id="SSF56349">
    <property type="entry name" value="DNA breaking-rejoining enzymes"/>
    <property type="match status" value="1"/>
</dbReference>